<sequence>MRTPKSSYLIPPVLAGERRPMHLRRTSITGAVLSLVLAATGASCGAGGSTSNSHGIECIVEMVGPSKGANITGAALITCAAPPPASLVATLNLQDYDGADWITVDHDSRADATGPSTHLAVIFHCKVGKWRLQFISDGIDSTGKPMHENRINGPIDVTECPHL</sequence>
<proteinExistence type="predicted"/>
<dbReference type="Proteomes" id="UP001592529">
    <property type="component" value="Unassembled WGS sequence"/>
</dbReference>
<dbReference type="EMBL" id="JBHFAA010000025">
    <property type="protein sequence ID" value="MFC1428540.1"/>
    <property type="molecule type" value="Genomic_DNA"/>
</dbReference>
<keyword evidence="2" id="KW-1185">Reference proteome</keyword>
<accession>A0ABV6WR75</accession>
<comment type="caution">
    <text evidence="1">The sequence shown here is derived from an EMBL/GenBank/DDBJ whole genome shotgun (WGS) entry which is preliminary data.</text>
</comment>
<protein>
    <submittedName>
        <fullName evidence="1">Uncharacterized protein</fullName>
    </submittedName>
</protein>
<dbReference type="RefSeq" id="WP_380527946.1">
    <property type="nucleotide sequence ID" value="NZ_JBHFAA010000025.1"/>
</dbReference>
<evidence type="ECO:0000313" key="1">
    <source>
        <dbReference type="EMBL" id="MFC1428540.1"/>
    </source>
</evidence>
<evidence type="ECO:0000313" key="2">
    <source>
        <dbReference type="Proteomes" id="UP001592529"/>
    </source>
</evidence>
<organism evidence="1 2">
    <name type="scientific">Streptacidiphilus alkalitolerans</name>
    <dbReference type="NCBI Taxonomy" id="3342712"/>
    <lineage>
        <taxon>Bacteria</taxon>
        <taxon>Bacillati</taxon>
        <taxon>Actinomycetota</taxon>
        <taxon>Actinomycetes</taxon>
        <taxon>Kitasatosporales</taxon>
        <taxon>Streptomycetaceae</taxon>
        <taxon>Streptacidiphilus</taxon>
    </lineage>
</organism>
<reference evidence="1 2" key="1">
    <citation type="submission" date="2024-09" db="EMBL/GenBank/DDBJ databases">
        <authorList>
            <person name="Lee S.D."/>
        </authorList>
    </citation>
    <scope>NUCLEOTIDE SEQUENCE [LARGE SCALE GENOMIC DNA]</scope>
    <source>
        <strain evidence="1 2">N1-12</strain>
    </source>
</reference>
<gene>
    <name evidence="1" type="ORF">ACEZCY_35800</name>
</gene>
<name>A0ABV6WR75_9ACTN</name>